<proteinExistence type="predicted"/>
<evidence type="ECO:0000313" key="5">
    <source>
        <dbReference type="Proteomes" id="UP000698222"/>
    </source>
</evidence>
<reference evidence="4 5" key="1">
    <citation type="submission" date="2021-03" db="EMBL/GenBank/DDBJ databases">
        <title>Sequencing the genomes of 1000 actinobacteria strains.</title>
        <authorList>
            <person name="Klenk H.-P."/>
        </authorList>
    </citation>
    <scope>NUCLEOTIDE SEQUENCE [LARGE SCALE GENOMIC DNA]</scope>
    <source>
        <strain evidence="4 5">DSM 14564</strain>
    </source>
</reference>
<organism evidence="4 5">
    <name type="scientific">Brachybacterium fresconis</name>
    <dbReference type="NCBI Taxonomy" id="173363"/>
    <lineage>
        <taxon>Bacteria</taxon>
        <taxon>Bacillati</taxon>
        <taxon>Actinomycetota</taxon>
        <taxon>Actinomycetes</taxon>
        <taxon>Micrococcales</taxon>
        <taxon>Dermabacteraceae</taxon>
        <taxon>Brachybacterium</taxon>
    </lineage>
</organism>
<keyword evidence="4" id="KW-0413">Isomerase</keyword>
<evidence type="ECO:0000256" key="2">
    <source>
        <dbReference type="SAM" id="MobiDB-lite"/>
    </source>
</evidence>
<feature type="domain" description="Xylose isomerase-like TIM barrel" evidence="3">
    <location>
        <begin position="13"/>
        <end position="245"/>
    </location>
</feature>
<dbReference type="EMBL" id="JAGIOC010000001">
    <property type="protein sequence ID" value="MBP2409215.1"/>
    <property type="molecule type" value="Genomic_DNA"/>
</dbReference>
<dbReference type="PANTHER" id="PTHR12110">
    <property type="entry name" value="HYDROXYPYRUVATE ISOMERASE"/>
    <property type="match status" value="1"/>
</dbReference>
<feature type="region of interest" description="Disordered" evidence="2">
    <location>
        <begin position="251"/>
        <end position="286"/>
    </location>
</feature>
<name>A0ABS4YKT0_9MICO</name>
<keyword evidence="1" id="KW-0119">Carbohydrate metabolism</keyword>
<gene>
    <name evidence="4" type="ORF">JOF44_002118</name>
</gene>
<dbReference type="SUPFAM" id="SSF51658">
    <property type="entry name" value="Xylose isomerase-like"/>
    <property type="match status" value="1"/>
</dbReference>
<keyword evidence="5" id="KW-1185">Reference proteome</keyword>
<evidence type="ECO:0000313" key="4">
    <source>
        <dbReference type="EMBL" id="MBP2409215.1"/>
    </source>
</evidence>
<evidence type="ECO:0000259" key="3">
    <source>
        <dbReference type="Pfam" id="PF01261"/>
    </source>
</evidence>
<feature type="compositionally biased region" description="Low complexity" evidence="2">
    <location>
        <begin position="259"/>
        <end position="286"/>
    </location>
</feature>
<dbReference type="RefSeq" id="WP_342591756.1">
    <property type="nucleotide sequence ID" value="NZ_BAAAJV010000018.1"/>
</dbReference>
<dbReference type="InterPro" id="IPR050312">
    <property type="entry name" value="IolE/XylAMocC-like"/>
</dbReference>
<dbReference type="InterPro" id="IPR036237">
    <property type="entry name" value="Xyl_isomerase-like_sf"/>
</dbReference>
<dbReference type="Pfam" id="PF01261">
    <property type="entry name" value="AP_endonuc_2"/>
    <property type="match status" value="1"/>
</dbReference>
<comment type="caution">
    <text evidence="4">The sequence shown here is derived from an EMBL/GenBank/DDBJ whole genome shotgun (WGS) entry which is preliminary data.</text>
</comment>
<dbReference type="Proteomes" id="UP000698222">
    <property type="component" value="Unassembled WGS sequence"/>
</dbReference>
<protein>
    <submittedName>
        <fullName evidence="4">Sugar phosphate isomerase/epimerase</fullName>
    </submittedName>
</protein>
<dbReference type="Gene3D" id="3.20.20.150">
    <property type="entry name" value="Divalent-metal-dependent TIM barrel enzymes"/>
    <property type="match status" value="1"/>
</dbReference>
<dbReference type="GO" id="GO:0016853">
    <property type="term" value="F:isomerase activity"/>
    <property type="evidence" value="ECO:0007669"/>
    <property type="project" value="UniProtKB-KW"/>
</dbReference>
<dbReference type="InterPro" id="IPR013022">
    <property type="entry name" value="Xyl_isomerase-like_TIM-brl"/>
</dbReference>
<sequence length="766" mass="81794">MAYGIIAGQAQAAAALAAGADYVEPTIVDNVVVPDASGTWGPAPGLEDWAKAPSFAVLCPPELRLSDPAMPQALIEEYLRTVMAAAARCARPGATIVLGSGASRRTPDGVDPTTARARLAQTVRLARDLAAEQGLEAILEPLHRGETDQINDIAEAIAFLDQHGLDRMRVVADLFHVMLEHESFDVVREQGGRVAHAHIADTDRTPPGQGDWPLREFLQALRSGGYDGPVSIECTWADLPREAGSALETVREADRDARAATASAVPTSEASGSATSASPAVPARSAAPGRTAVVNSNGGWCWFQDERALVDPGSGHLLLGSVASDAGADGPGRGGDIDLTIVDLDRLGEHGSVAGIDPVARTLTLHHGLESDDHDNPALWRRADGRWLAVYSRHKSDDLTRWRISEVGDPTRWGPEAVFDWRELFDSPEQARAGGGSRGVTYQNLHQLDGVLYCFVRAINDDPCYLVSDDDGDTWTFGGRLLTREKIGYVNGYARYASGTRFGTDDRIDVIITEHHPRDYPTAIWHGYLADGHLHRSDGTRVGELRRGLSDPTPRAEDLTCVLASGSTWGDSSGIGSNGDGTVLTHAWTTDLRRFPDGSLVALMTARAGDAPGSGCGCGCGCGSGTGRGMLGPIDHRFVRGVLRPGESAWQVRELAAAGPQLLPHEEDYTGLATIDPEDPDALWLSTVVDPRDGTVLAHHEIFHGCTADDGRSWTWTPVTEGSAVDNLRPIAVPGDPGRSVLAWYRGSMASSQAYDAEVMVRVAER</sequence>
<evidence type="ECO:0000256" key="1">
    <source>
        <dbReference type="ARBA" id="ARBA00023277"/>
    </source>
</evidence>
<accession>A0ABS4YKT0</accession>